<dbReference type="Gene3D" id="1.50.10.10">
    <property type="match status" value="1"/>
</dbReference>
<dbReference type="InterPro" id="IPR008928">
    <property type="entry name" value="6-hairpin_glycosidase_sf"/>
</dbReference>
<dbReference type="PROSITE" id="PS51257">
    <property type="entry name" value="PROKAR_LIPOPROTEIN"/>
    <property type="match status" value="1"/>
</dbReference>
<name>A0A916RP41_9BACT</name>
<keyword evidence="3" id="KW-1185">Reference proteome</keyword>
<evidence type="ECO:0000256" key="1">
    <source>
        <dbReference type="SAM" id="SignalP"/>
    </source>
</evidence>
<dbReference type="InterPro" id="IPR012341">
    <property type="entry name" value="6hp_glycosidase-like_sf"/>
</dbReference>
<comment type="caution">
    <text evidence="2">The sequence shown here is derived from an EMBL/GenBank/DDBJ whole genome shotgun (WGS) entry which is preliminary data.</text>
</comment>
<gene>
    <name evidence="2" type="ORF">GCM10011507_13210</name>
</gene>
<accession>A0A916RP41</accession>
<dbReference type="Proteomes" id="UP000648801">
    <property type="component" value="Unassembled WGS sequence"/>
</dbReference>
<dbReference type="AlphaFoldDB" id="A0A916RP41"/>
<dbReference type="EMBL" id="BMJB01000001">
    <property type="protein sequence ID" value="GGA62973.1"/>
    <property type="molecule type" value="Genomic_DNA"/>
</dbReference>
<dbReference type="SUPFAM" id="SSF48208">
    <property type="entry name" value="Six-hairpin glycosidases"/>
    <property type="match status" value="1"/>
</dbReference>
<organism evidence="2 3">
    <name type="scientific">Edaphobacter acidisoli</name>
    <dbReference type="NCBI Taxonomy" id="2040573"/>
    <lineage>
        <taxon>Bacteria</taxon>
        <taxon>Pseudomonadati</taxon>
        <taxon>Acidobacteriota</taxon>
        <taxon>Terriglobia</taxon>
        <taxon>Terriglobales</taxon>
        <taxon>Acidobacteriaceae</taxon>
        <taxon>Edaphobacter</taxon>
    </lineage>
</organism>
<protein>
    <recommendedName>
        <fullName evidence="4">Alpha-L-rhamnosidase six-hairpin glycosidase domain-containing protein</fullName>
    </recommendedName>
</protein>
<reference evidence="2" key="1">
    <citation type="journal article" date="2014" name="Int. J. Syst. Evol. Microbiol.">
        <title>Complete genome sequence of Corynebacterium casei LMG S-19264T (=DSM 44701T), isolated from a smear-ripened cheese.</title>
        <authorList>
            <consortium name="US DOE Joint Genome Institute (JGI-PGF)"/>
            <person name="Walter F."/>
            <person name="Albersmeier A."/>
            <person name="Kalinowski J."/>
            <person name="Ruckert C."/>
        </authorList>
    </citation>
    <scope>NUCLEOTIDE SEQUENCE</scope>
    <source>
        <strain evidence="2">CGMCC 1.15447</strain>
    </source>
</reference>
<dbReference type="RefSeq" id="WP_188758450.1">
    <property type="nucleotide sequence ID" value="NZ_BMJB01000001.1"/>
</dbReference>
<feature type="signal peptide" evidence="1">
    <location>
        <begin position="1"/>
        <end position="26"/>
    </location>
</feature>
<keyword evidence="1" id="KW-0732">Signal</keyword>
<sequence>MNTRKITRWIGVLCALAVLSCEYASAQKATVSSDLEFHASDEQLNQAFTWAKQQALDYARPATSPIGEWYEAALPGRNAFCMRDVSHQTTGAAALGLFPANRNMLGRFADAVAPSRNWAGYWEIDGEGNPSTADYVSDSDFWYNLPANFDVLDAIVRMWRWTGDNSYRDDPRIQAFFRETMTNYISQWQLAPDDILKRPRIANQRQAEGKFVHSRGIPSYTEGPKDFIFGADLLAAEYRAMRSYKEIAVSSQDKVLAARLQKTAEQIQQRLETVAWSDTGKHFNGVIRKNLSGFGSGDAMALYFDAVKDPAHIQGALAYLSDPAYWKQINIEEESYVPLILFRYGRTAAAYRVLFDLASPDKQRREYPEVSYAVIDAIVRGTMGIEPSHAGDAYDVQTLPQPLTNNETMKVSSLRIRGNLLDIASHGATTIDFSNRQGLSIRWKAAFKGDVAVLYANGHAVPAKHGALPGGTRTSWITITVSPGSSAVVSEIKQYAQHSCVLHDQRRAHSHYSHWVRQCST</sequence>
<evidence type="ECO:0000313" key="2">
    <source>
        <dbReference type="EMBL" id="GGA62973.1"/>
    </source>
</evidence>
<evidence type="ECO:0000313" key="3">
    <source>
        <dbReference type="Proteomes" id="UP000648801"/>
    </source>
</evidence>
<dbReference type="GO" id="GO:0005975">
    <property type="term" value="P:carbohydrate metabolic process"/>
    <property type="evidence" value="ECO:0007669"/>
    <property type="project" value="InterPro"/>
</dbReference>
<reference evidence="2" key="2">
    <citation type="submission" date="2020-09" db="EMBL/GenBank/DDBJ databases">
        <authorList>
            <person name="Sun Q."/>
            <person name="Zhou Y."/>
        </authorList>
    </citation>
    <scope>NUCLEOTIDE SEQUENCE</scope>
    <source>
        <strain evidence="2">CGMCC 1.15447</strain>
    </source>
</reference>
<evidence type="ECO:0008006" key="4">
    <source>
        <dbReference type="Google" id="ProtNLM"/>
    </source>
</evidence>
<feature type="chain" id="PRO_5036733699" description="Alpha-L-rhamnosidase six-hairpin glycosidase domain-containing protein" evidence="1">
    <location>
        <begin position="27"/>
        <end position="521"/>
    </location>
</feature>
<proteinExistence type="predicted"/>